<evidence type="ECO:0000313" key="9">
    <source>
        <dbReference type="EMBL" id="CAG9328765.1"/>
    </source>
</evidence>
<evidence type="ECO:0000256" key="7">
    <source>
        <dbReference type="SAM" id="MobiDB-lite"/>
    </source>
</evidence>
<evidence type="ECO:0000256" key="5">
    <source>
        <dbReference type="PROSITE-ProRule" id="PRU00283"/>
    </source>
</evidence>
<dbReference type="InterPro" id="IPR036961">
    <property type="entry name" value="Kinesin_motor_dom_sf"/>
</dbReference>
<keyword evidence="6" id="KW-0175">Coiled coil</keyword>
<keyword evidence="1" id="KW-0493">Microtubule</keyword>
<dbReference type="Gene3D" id="3.40.850.10">
    <property type="entry name" value="Kinesin motor domain"/>
    <property type="match status" value="1"/>
</dbReference>
<evidence type="ECO:0000256" key="4">
    <source>
        <dbReference type="ARBA" id="ARBA00023175"/>
    </source>
</evidence>
<dbReference type="AlphaFoldDB" id="A0AAU9JT90"/>
<evidence type="ECO:0000256" key="3">
    <source>
        <dbReference type="ARBA" id="ARBA00022840"/>
    </source>
</evidence>
<dbReference type="PRINTS" id="PR00380">
    <property type="entry name" value="KINESINHEAVY"/>
</dbReference>
<proteinExistence type="inferred from homology"/>
<protein>
    <recommendedName>
        <fullName evidence="8">Kinesin motor domain-containing protein</fullName>
    </recommendedName>
</protein>
<sequence>MYKRKLDDSKEGHPKRLKSLDRDSITDTEDIVPIKVFCRIRPVSSQPSDIYEITSSHSLKINPPSHASETAIEQFEFTSILGPCTTQEQVAATICYPLINDFVEKGKSALLFSYGITNAGKTHTIMGTYENPGITIRALKDLIDRNLTFKVQFFEIYNDRVYDLLQEYSKKEQRQSLKVRQDSSNVKIIGISEKRIQTFTEAMDCLRLGLNNRKLAETACNQVSSRSHSVFLIMLEGENAPKFAIVDLAGAERTLRANTVGERLKEASYINNSLSVLGRCLEAIKNNQSKGKKDMIPFRDTLLTKIFSEFFGMGEDKNISLIININQCKEDFEETLSVLKFGAITTGIKPMKSKLGQHRNVPGQEIARLQELEELLRAKEEEIEELKRQEMLKTQEQLQNVKQRELELESELRSKIAQEVESMLAKQSDLYKTSRDMLIKNYDEIMKTKDEMWASKLSKLKKNINCIDTCTSPLRETIVEVTIPKIYLNPFVTEEISIQTEDAPQPIEEKFGLIKEIKENTQKIKEEDTENKENQQAPKPLKSKPKHKTNLSSPIARRTRKGLRKNAH</sequence>
<feature type="region of interest" description="Disordered" evidence="7">
    <location>
        <begin position="522"/>
        <end position="568"/>
    </location>
</feature>
<dbReference type="PANTHER" id="PTHR24115:SF1008">
    <property type="entry name" value="KINESIN-LIKE PROTEIN SUBITO"/>
    <property type="match status" value="1"/>
</dbReference>
<evidence type="ECO:0000313" key="10">
    <source>
        <dbReference type="Proteomes" id="UP001162131"/>
    </source>
</evidence>
<feature type="region of interest" description="Disordered" evidence="7">
    <location>
        <begin position="1"/>
        <end position="21"/>
    </location>
</feature>
<organism evidence="9 10">
    <name type="scientific">Blepharisma stoltei</name>
    <dbReference type="NCBI Taxonomy" id="1481888"/>
    <lineage>
        <taxon>Eukaryota</taxon>
        <taxon>Sar</taxon>
        <taxon>Alveolata</taxon>
        <taxon>Ciliophora</taxon>
        <taxon>Postciliodesmatophora</taxon>
        <taxon>Heterotrichea</taxon>
        <taxon>Heterotrichida</taxon>
        <taxon>Blepharismidae</taxon>
        <taxon>Blepharisma</taxon>
    </lineage>
</organism>
<comment type="similarity">
    <text evidence="5">Belongs to the TRAFAC class myosin-kinesin ATPase superfamily. Kinesin family.</text>
</comment>
<feature type="coiled-coil region" evidence="6">
    <location>
        <begin position="366"/>
        <end position="418"/>
    </location>
</feature>
<dbReference type="GO" id="GO:0016887">
    <property type="term" value="F:ATP hydrolysis activity"/>
    <property type="evidence" value="ECO:0007669"/>
    <property type="project" value="TreeGrafter"/>
</dbReference>
<evidence type="ECO:0000256" key="6">
    <source>
        <dbReference type="SAM" id="Coils"/>
    </source>
</evidence>
<dbReference type="Pfam" id="PF00225">
    <property type="entry name" value="Kinesin"/>
    <property type="match status" value="1"/>
</dbReference>
<dbReference type="EMBL" id="CAJZBQ010000046">
    <property type="protein sequence ID" value="CAG9328765.1"/>
    <property type="molecule type" value="Genomic_DNA"/>
</dbReference>
<dbReference type="PROSITE" id="PS50067">
    <property type="entry name" value="KINESIN_MOTOR_2"/>
    <property type="match status" value="1"/>
</dbReference>
<dbReference type="SUPFAM" id="SSF52540">
    <property type="entry name" value="P-loop containing nucleoside triphosphate hydrolases"/>
    <property type="match status" value="1"/>
</dbReference>
<keyword evidence="10" id="KW-1185">Reference proteome</keyword>
<dbReference type="InterPro" id="IPR027640">
    <property type="entry name" value="Kinesin-like_fam"/>
</dbReference>
<keyword evidence="4 5" id="KW-0505">Motor protein</keyword>
<dbReference type="GO" id="GO:0007018">
    <property type="term" value="P:microtubule-based movement"/>
    <property type="evidence" value="ECO:0007669"/>
    <property type="project" value="InterPro"/>
</dbReference>
<comment type="caution">
    <text evidence="9">The sequence shown here is derived from an EMBL/GenBank/DDBJ whole genome shotgun (WGS) entry which is preliminary data.</text>
</comment>
<dbReference type="Proteomes" id="UP001162131">
    <property type="component" value="Unassembled WGS sequence"/>
</dbReference>
<feature type="domain" description="Kinesin motor" evidence="8">
    <location>
        <begin position="33"/>
        <end position="348"/>
    </location>
</feature>
<accession>A0AAU9JT90</accession>
<gene>
    <name evidence="9" type="ORF">BSTOLATCC_MIC46755</name>
</gene>
<dbReference type="GO" id="GO:0005871">
    <property type="term" value="C:kinesin complex"/>
    <property type="evidence" value="ECO:0007669"/>
    <property type="project" value="TreeGrafter"/>
</dbReference>
<dbReference type="GO" id="GO:0005634">
    <property type="term" value="C:nucleus"/>
    <property type="evidence" value="ECO:0007669"/>
    <property type="project" value="TreeGrafter"/>
</dbReference>
<dbReference type="GO" id="GO:0008017">
    <property type="term" value="F:microtubule binding"/>
    <property type="evidence" value="ECO:0007669"/>
    <property type="project" value="InterPro"/>
</dbReference>
<dbReference type="SMART" id="SM00129">
    <property type="entry name" value="KISc"/>
    <property type="match status" value="1"/>
</dbReference>
<reference evidence="9" key="1">
    <citation type="submission" date="2021-09" db="EMBL/GenBank/DDBJ databases">
        <authorList>
            <consortium name="AG Swart"/>
            <person name="Singh M."/>
            <person name="Singh A."/>
            <person name="Seah K."/>
            <person name="Emmerich C."/>
        </authorList>
    </citation>
    <scope>NUCLEOTIDE SEQUENCE</scope>
    <source>
        <strain evidence="9">ATCC30299</strain>
    </source>
</reference>
<evidence type="ECO:0000259" key="8">
    <source>
        <dbReference type="PROSITE" id="PS50067"/>
    </source>
</evidence>
<dbReference type="PANTHER" id="PTHR24115">
    <property type="entry name" value="KINESIN-RELATED"/>
    <property type="match status" value="1"/>
</dbReference>
<feature type="compositionally biased region" description="Basic residues" evidence="7">
    <location>
        <begin position="557"/>
        <end position="568"/>
    </location>
</feature>
<feature type="binding site" evidence="5">
    <location>
        <begin position="115"/>
        <end position="122"/>
    </location>
    <ligand>
        <name>ATP</name>
        <dbReference type="ChEBI" id="CHEBI:30616"/>
    </ligand>
</feature>
<dbReference type="InterPro" id="IPR001752">
    <property type="entry name" value="Kinesin_motor_dom"/>
</dbReference>
<dbReference type="GO" id="GO:0003777">
    <property type="term" value="F:microtubule motor activity"/>
    <property type="evidence" value="ECO:0007669"/>
    <property type="project" value="InterPro"/>
</dbReference>
<keyword evidence="2 5" id="KW-0547">Nucleotide-binding</keyword>
<evidence type="ECO:0000256" key="2">
    <source>
        <dbReference type="ARBA" id="ARBA00022741"/>
    </source>
</evidence>
<name>A0AAU9JT90_9CILI</name>
<dbReference type="InterPro" id="IPR027417">
    <property type="entry name" value="P-loop_NTPase"/>
</dbReference>
<dbReference type="GO" id="GO:0005524">
    <property type="term" value="F:ATP binding"/>
    <property type="evidence" value="ECO:0007669"/>
    <property type="project" value="UniProtKB-UniRule"/>
</dbReference>
<keyword evidence="3 5" id="KW-0067">ATP-binding</keyword>
<dbReference type="GO" id="GO:0005874">
    <property type="term" value="C:microtubule"/>
    <property type="evidence" value="ECO:0007669"/>
    <property type="project" value="UniProtKB-KW"/>
</dbReference>
<evidence type="ECO:0000256" key="1">
    <source>
        <dbReference type="ARBA" id="ARBA00022701"/>
    </source>
</evidence>